<proteinExistence type="predicted"/>
<evidence type="ECO:0000313" key="1">
    <source>
        <dbReference type="EMBL" id="MBU3067812.1"/>
    </source>
</evidence>
<sequence>MVVGDEHYNGSGADYDYAGSEVLNEIGIADICEPIRAVLIDRINHTAGGWYDYRIGHQIDAIGVLCISVASAVSTRCPGRALVSTPCVEAIVAVPGVGQSVRQRRRPMSPVAVVSNDKHFCSSTA</sequence>
<dbReference type="EMBL" id="JAHKNI010000025">
    <property type="protein sequence ID" value="MBU3067812.1"/>
    <property type="molecule type" value="Genomic_DNA"/>
</dbReference>
<keyword evidence="2" id="KW-1185">Reference proteome</keyword>
<accession>A0ABS6BBZ3</accession>
<evidence type="ECO:0000313" key="2">
    <source>
        <dbReference type="Proteomes" id="UP000733379"/>
    </source>
</evidence>
<organism evidence="1 2">
    <name type="scientific">Nocardia albiluteola</name>
    <dbReference type="NCBI Taxonomy" id="2842303"/>
    <lineage>
        <taxon>Bacteria</taxon>
        <taxon>Bacillati</taxon>
        <taxon>Actinomycetota</taxon>
        <taxon>Actinomycetes</taxon>
        <taxon>Mycobacteriales</taxon>
        <taxon>Nocardiaceae</taxon>
        <taxon>Nocardia</taxon>
    </lineage>
</organism>
<gene>
    <name evidence="1" type="ORF">KO481_40640</name>
</gene>
<protein>
    <submittedName>
        <fullName evidence="1">Uncharacterized protein</fullName>
    </submittedName>
</protein>
<name>A0ABS6BBZ3_9NOCA</name>
<comment type="caution">
    <text evidence="1">The sequence shown here is derived from an EMBL/GenBank/DDBJ whole genome shotgun (WGS) entry which is preliminary data.</text>
</comment>
<reference evidence="1 2" key="1">
    <citation type="submission" date="2021-06" db="EMBL/GenBank/DDBJ databases">
        <title>Actinomycetes sequencing.</title>
        <authorList>
            <person name="Shan Q."/>
        </authorList>
    </citation>
    <scope>NUCLEOTIDE SEQUENCE [LARGE SCALE GENOMIC DNA]</scope>
    <source>
        <strain evidence="1 2">NEAU-G5</strain>
    </source>
</reference>
<dbReference type="Proteomes" id="UP000733379">
    <property type="component" value="Unassembled WGS sequence"/>
</dbReference>